<dbReference type="AlphaFoldDB" id="A0AAV9U6T1"/>
<feature type="compositionally biased region" description="Basic and acidic residues" evidence="1">
    <location>
        <begin position="109"/>
        <end position="131"/>
    </location>
</feature>
<proteinExistence type="predicted"/>
<organism evidence="2 3">
    <name type="scientific">Orbilia blumenaviensis</name>
    <dbReference type="NCBI Taxonomy" id="1796055"/>
    <lineage>
        <taxon>Eukaryota</taxon>
        <taxon>Fungi</taxon>
        <taxon>Dikarya</taxon>
        <taxon>Ascomycota</taxon>
        <taxon>Pezizomycotina</taxon>
        <taxon>Orbiliomycetes</taxon>
        <taxon>Orbiliales</taxon>
        <taxon>Orbiliaceae</taxon>
        <taxon>Orbilia</taxon>
    </lineage>
</organism>
<dbReference type="Proteomes" id="UP001373714">
    <property type="component" value="Unassembled WGS sequence"/>
</dbReference>
<name>A0AAV9U6T1_9PEZI</name>
<keyword evidence="3" id="KW-1185">Reference proteome</keyword>
<protein>
    <submittedName>
        <fullName evidence="2">Uncharacterized protein</fullName>
    </submittedName>
</protein>
<dbReference type="EMBL" id="JAVHNS010000014">
    <property type="protein sequence ID" value="KAK6335786.1"/>
    <property type="molecule type" value="Genomic_DNA"/>
</dbReference>
<sequence>MSAIIRRTVIARLPAVSVAAATRPLSTSVIRQKTVTETVKDTIDTVDKKSGKILAAGIETAENASHTVKDKVSDVVGTARKNTPTAEEAKGAVKGKTSEMQGKASEVAGEAKGKAEEISGKAKGAFEEAKGKANASQY</sequence>
<reference evidence="2 3" key="1">
    <citation type="submission" date="2019-10" db="EMBL/GenBank/DDBJ databases">
        <authorList>
            <person name="Palmer J.M."/>
        </authorList>
    </citation>
    <scope>NUCLEOTIDE SEQUENCE [LARGE SCALE GENOMIC DNA]</scope>
    <source>
        <strain evidence="2 3">TWF730</strain>
    </source>
</reference>
<dbReference type="Gene3D" id="1.20.120.20">
    <property type="entry name" value="Apolipoprotein"/>
    <property type="match status" value="1"/>
</dbReference>
<accession>A0AAV9U6T1</accession>
<comment type="caution">
    <text evidence="2">The sequence shown here is derived from an EMBL/GenBank/DDBJ whole genome shotgun (WGS) entry which is preliminary data.</text>
</comment>
<evidence type="ECO:0000313" key="2">
    <source>
        <dbReference type="EMBL" id="KAK6335786.1"/>
    </source>
</evidence>
<feature type="region of interest" description="Disordered" evidence="1">
    <location>
        <begin position="75"/>
        <end position="138"/>
    </location>
</feature>
<evidence type="ECO:0000256" key="1">
    <source>
        <dbReference type="SAM" id="MobiDB-lite"/>
    </source>
</evidence>
<evidence type="ECO:0000313" key="3">
    <source>
        <dbReference type="Proteomes" id="UP001373714"/>
    </source>
</evidence>
<gene>
    <name evidence="2" type="ORF">TWF730_003163</name>
</gene>